<dbReference type="AlphaFoldDB" id="A0A2J6PF47"/>
<sequence length="329" mass="34186">MVYTDEADADEEDADETDADEADAGKVDAGEEVGLPDTVVPDPVGIEAEGRLLPLGNVASVLGVKLGVGVEGVMDGSLMAPRSGSGVEEPEGLERLAGVPDTIVTGEGDIDPETGGNEREGLAGGKLADIDPNVGEDVDPEGKATTRIGGPDDEALRVPEAVVEIGPVDIEELPEMITVGIEADGELVVELEVSETGPLTVTGLLDEEVGREDDGPVGGELNDVETDEEDELFVVMLIGPTTTTTEPELEELPVGKLVEEDELFVVMLTAPTTTETEPEVLLAEELIDNGGVVDETVELGLLGVVLDELVGNVLEELEVLVDPQPGIVV</sequence>
<proteinExistence type="predicted"/>
<reference evidence="2 3" key="1">
    <citation type="submission" date="2016-05" db="EMBL/GenBank/DDBJ databases">
        <title>A degradative enzymes factory behind the ericoid mycorrhizal symbiosis.</title>
        <authorList>
            <consortium name="DOE Joint Genome Institute"/>
            <person name="Martino E."/>
            <person name="Morin E."/>
            <person name="Grelet G."/>
            <person name="Kuo A."/>
            <person name="Kohler A."/>
            <person name="Daghino S."/>
            <person name="Barry K."/>
            <person name="Choi C."/>
            <person name="Cichocki N."/>
            <person name="Clum A."/>
            <person name="Copeland A."/>
            <person name="Hainaut M."/>
            <person name="Haridas S."/>
            <person name="Labutti K."/>
            <person name="Lindquist E."/>
            <person name="Lipzen A."/>
            <person name="Khouja H.-R."/>
            <person name="Murat C."/>
            <person name="Ohm R."/>
            <person name="Olson A."/>
            <person name="Spatafora J."/>
            <person name="Veneault-Fourrey C."/>
            <person name="Henrissat B."/>
            <person name="Grigoriev I."/>
            <person name="Martin F."/>
            <person name="Perotto S."/>
        </authorList>
    </citation>
    <scope>NUCLEOTIDE SEQUENCE [LARGE SCALE GENOMIC DNA]</scope>
    <source>
        <strain evidence="2 3">UAMH 7357</strain>
    </source>
</reference>
<name>A0A2J6PF47_9HELO</name>
<feature type="region of interest" description="Disordered" evidence="1">
    <location>
        <begin position="1"/>
        <end position="42"/>
    </location>
</feature>
<accession>A0A2J6PF47</accession>
<dbReference type="Proteomes" id="UP000235672">
    <property type="component" value="Unassembled WGS sequence"/>
</dbReference>
<protein>
    <submittedName>
        <fullName evidence="2">Uncharacterized protein</fullName>
    </submittedName>
</protein>
<gene>
    <name evidence="2" type="ORF">NA56DRAFT_712934</name>
</gene>
<organism evidence="2 3">
    <name type="scientific">Hyaloscypha hepaticicola</name>
    <dbReference type="NCBI Taxonomy" id="2082293"/>
    <lineage>
        <taxon>Eukaryota</taxon>
        <taxon>Fungi</taxon>
        <taxon>Dikarya</taxon>
        <taxon>Ascomycota</taxon>
        <taxon>Pezizomycotina</taxon>
        <taxon>Leotiomycetes</taxon>
        <taxon>Helotiales</taxon>
        <taxon>Hyaloscyphaceae</taxon>
        <taxon>Hyaloscypha</taxon>
    </lineage>
</organism>
<evidence type="ECO:0000313" key="3">
    <source>
        <dbReference type="Proteomes" id="UP000235672"/>
    </source>
</evidence>
<feature type="compositionally biased region" description="Acidic residues" evidence="1">
    <location>
        <begin position="1"/>
        <end position="22"/>
    </location>
</feature>
<dbReference type="OrthoDB" id="10611818at2759"/>
<dbReference type="EMBL" id="KZ613545">
    <property type="protein sequence ID" value="PMD12672.1"/>
    <property type="molecule type" value="Genomic_DNA"/>
</dbReference>
<feature type="region of interest" description="Disordered" evidence="1">
    <location>
        <begin position="102"/>
        <end position="152"/>
    </location>
</feature>
<evidence type="ECO:0000313" key="2">
    <source>
        <dbReference type="EMBL" id="PMD12672.1"/>
    </source>
</evidence>
<keyword evidence="3" id="KW-1185">Reference proteome</keyword>
<evidence type="ECO:0000256" key="1">
    <source>
        <dbReference type="SAM" id="MobiDB-lite"/>
    </source>
</evidence>